<dbReference type="InterPro" id="IPR000594">
    <property type="entry name" value="ThiF_NAD_FAD-bd"/>
</dbReference>
<dbReference type="OMA" id="EFFGQFD"/>
<evidence type="ECO:0000256" key="3">
    <source>
        <dbReference type="ARBA" id="ARBA00005673"/>
    </source>
</evidence>
<dbReference type="InterPro" id="IPR035985">
    <property type="entry name" value="Ubiquitin-activating_enz"/>
</dbReference>
<comment type="subunit">
    <text evidence="6">Heterodimer of SAE1 and UBA2/SAE2. The heterodimer corresponds to the two domains that are encoded on a single polypeptide chain in ubiquitin-activating enzyme E1. Interacts with UBE2I.</text>
</comment>
<dbReference type="FunFam" id="3.40.50.720:FF:000744">
    <property type="entry name" value="Smt3 activating enzyme 1"/>
    <property type="match status" value="1"/>
</dbReference>
<name>A0A7M7RH33_STRPU</name>
<reference evidence="10" key="2">
    <citation type="submission" date="2021-01" db="UniProtKB">
        <authorList>
            <consortium name="EnsemblMetazoa"/>
        </authorList>
    </citation>
    <scope>IDENTIFICATION</scope>
</reference>
<dbReference type="SUPFAM" id="SSF69572">
    <property type="entry name" value="Activating enzymes of the ubiquitin-like proteins"/>
    <property type="match status" value="1"/>
</dbReference>
<evidence type="ECO:0000256" key="7">
    <source>
        <dbReference type="ARBA" id="ARBA00044187"/>
    </source>
</evidence>
<dbReference type="KEGG" id="spu:590262"/>
<dbReference type="PANTHER" id="PTHR10953">
    <property type="entry name" value="UBIQUITIN-ACTIVATING ENZYME E1"/>
    <property type="match status" value="1"/>
</dbReference>
<keyword evidence="11" id="KW-1185">Reference proteome</keyword>
<dbReference type="Gene3D" id="3.40.50.720">
    <property type="entry name" value="NAD(P)-binding Rossmann-like Domain"/>
    <property type="match status" value="1"/>
</dbReference>
<organism evidence="10 11">
    <name type="scientific">Strongylocentrotus purpuratus</name>
    <name type="common">Purple sea urchin</name>
    <dbReference type="NCBI Taxonomy" id="7668"/>
    <lineage>
        <taxon>Eukaryota</taxon>
        <taxon>Metazoa</taxon>
        <taxon>Echinodermata</taxon>
        <taxon>Eleutherozoa</taxon>
        <taxon>Echinozoa</taxon>
        <taxon>Echinoidea</taxon>
        <taxon>Euechinoidea</taxon>
        <taxon>Echinacea</taxon>
        <taxon>Camarodonta</taxon>
        <taxon>Echinidea</taxon>
        <taxon>Strongylocentrotidae</taxon>
        <taxon>Strongylocentrotus</taxon>
    </lineage>
</organism>
<dbReference type="InterPro" id="IPR045886">
    <property type="entry name" value="ThiF/MoeB/HesA"/>
</dbReference>
<accession>A0A7M7RH33</accession>
<dbReference type="EnsemblMetazoa" id="XM_789871">
    <property type="protein sequence ID" value="XP_794964"/>
    <property type="gene ID" value="LOC590262"/>
</dbReference>
<evidence type="ECO:0000256" key="8">
    <source>
        <dbReference type="ARBA" id="ARBA00044354"/>
    </source>
</evidence>
<evidence type="ECO:0000313" key="11">
    <source>
        <dbReference type="Proteomes" id="UP000007110"/>
    </source>
</evidence>
<proteinExistence type="inferred from homology"/>
<evidence type="ECO:0000256" key="2">
    <source>
        <dbReference type="ARBA" id="ARBA00004718"/>
    </source>
</evidence>
<keyword evidence="4" id="KW-0833">Ubl conjugation pathway</keyword>
<dbReference type="AlphaFoldDB" id="A0A7M7RH33"/>
<dbReference type="FunCoup" id="A0A7M7RH33">
    <property type="interactions" value="2119"/>
</dbReference>
<dbReference type="GO" id="GO:0031510">
    <property type="term" value="C:SUMO activating enzyme complex"/>
    <property type="evidence" value="ECO:0000318"/>
    <property type="project" value="GO_Central"/>
</dbReference>
<evidence type="ECO:0000256" key="5">
    <source>
        <dbReference type="ARBA" id="ARBA00023242"/>
    </source>
</evidence>
<dbReference type="GO" id="GO:0019948">
    <property type="term" value="F:SUMO activating enzyme activity"/>
    <property type="evidence" value="ECO:0000318"/>
    <property type="project" value="GO_Central"/>
</dbReference>
<dbReference type="InParanoid" id="A0A7M7RH33"/>
<reference evidence="11" key="1">
    <citation type="submission" date="2015-02" db="EMBL/GenBank/DDBJ databases">
        <title>Genome sequencing for Strongylocentrotus purpuratus.</title>
        <authorList>
            <person name="Murali S."/>
            <person name="Liu Y."/>
            <person name="Vee V."/>
            <person name="English A."/>
            <person name="Wang M."/>
            <person name="Skinner E."/>
            <person name="Han Y."/>
            <person name="Muzny D.M."/>
            <person name="Worley K.C."/>
            <person name="Gibbs R.A."/>
        </authorList>
    </citation>
    <scope>NUCLEOTIDE SEQUENCE</scope>
</reference>
<evidence type="ECO:0000313" key="10">
    <source>
        <dbReference type="EnsemblMetazoa" id="XP_794964"/>
    </source>
</evidence>
<feature type="domain" description="THIF-type NAD/FAD binding fold" evidence="9">
    <location>
        <begin position="14"/>
        <end position="326"/>
    </location>
</feature>
<evidence type="ECO:0000259" key="9">
    <source>
        <dbReference type="Pfam" id="PF00899"/>
    </source>
</evidence>
<comment type="similarity">
    <text evidence="3">Belongs to the ubiquitin-activating E1 family.</text>
</comment>
<evidence type="ECO:0000256" key="6">
    <source>
        <dbReference type="ARBA" id="ARBA00026003"/>
    </source>
</evidence>
<dbReference type="Pfam" id="PF00899">
    <property type="entry name" value="ThiF"/>
    <property type="match status" value="1"/>
</dbReference>
<dbReference type="PANTHER" id="PTHR10953:SF162">
    <property type="entry name" value="SUMO-ACTIVATING ENZYME SUBUNIT 1"/>
    <property type="match status" value="1"/>
</dbReference>
<comment type="pathway">
    <text evidence="2">Protein modification; protein sumoylation.</text>
</comment>
<comment type="subcellular location">
    <subcellularLocation>
        <location evidence="1">Nucleus</location>
    </subcellularLocation>
</comment>
<evidence type="ECO:0000256" key="1">
    <source>
        <dbReference type="ARBA" id="ARBA00004123"/>
    </source>
</evidence>
<keyword evidence="5" id="KW-0539">Nucleus</keyword>
<dbReference type="PRINTS" id="PR01849">
    <property type="entry name" value="UBIQUITINACT"/>
</dbReference>
<dbReference type="GeneID" id="590262"/>
<dbReference type="RefSeq" id="XP_794964.2">
    <property type="nucleotide sequence ID" value="XM_789871.5"/>
</dbReference>
<dbReference type="GO" id="GO:0016925">
    <property type="term" value="P:protein sumoylation"/>
    <property type="evidence" value="ECO:0000318"/>
    <property type="project" value="GO_Central"/>
</dbReference>
<dbReference type="OrthoDB" id="412647at2759"/>
<sequence length="338" mass="37728">MAELQITEEEAELYDRQIRLWGLDAQKRLRASSLLLVGLGGLGAEVCKNIVLVGVKSITLMDSHSVTRNDASSQFLAAREDLGKNRATASVQRAQNLNPNVVVTSDEGNVCDKPTEFFKQFDIVCVTSSSVQTMMHVNQICHENDIKFFAGDIYGFYGFSFTDLNEHSFVEEKPKKVKGSSATGSESKKLKADPTETVFVKKTMIFHRLKECFDKDWSSLTEKQLKRAPYVFFILRVLFKFHDQFGRKPEAASSENDSTELQRLHNEVFTELGLKNDLIDTNYTEYCAGELGPTCAIVGGIIGQEIIKAASGRDAPLDNFFLYDGVDSLGMVDCIIRS</sequence>
<protein>
    <recommendedName>
        <fullName evidence="7">SUMO-activating enzyme subunit 1</fullName>
    </recommendedName>
    <alternativeName>
        <fullName evidence="8">Ubiquitin-like 1-activating enzyme E1A</fullName>
    </alternativeName>
</protein>
<dbReference type="InterPro" id="IPR000011">
    <property type="entry name" value="UBQ/SUMO-activ_enz_E1-like"/>
</dbReference>
<evidence type="ECO:0000256" key="4">
    <source>
        <dbReference type="ARBA" id="ARBA00022786"/>
    </source>
</evidence>
<dbReference type="Proteomes" id="UP000007110">
    <property type="component" value="Unassembled WGS sequence"/>
</dbReference>
<dbReference type="GO" id="GO:0005737">
    <property type="term" value="C:cytoplasm"/>
    <property type="evidence" value="ECO:0000318"/>
    <property type="project" value="GO_Central"/>
</dbReference>